<dbReference type="AlphaFoldDB" id="A0A151K044"/>
<accession>A0A151K044</accession>
<organism evidence="1 2">
    <name type="scientific">Trachymyrmex septentrionalis</name>
    <dbReference type="NCBI Taxonomy" id="34720"/>
    <lineage>
        <taxon>Eukaryota</taxon>
        <taxon>Metazoa</taxon>
        <taxon>Ecdysozoa</taxon>
        <taxon>Arthropoda</taxon>
        <taxon>Hexapoda</taxon>
        <taxon>Insecta</taxon>
        <taxon>Pterygota</taxon>
        <taxon>Neoptera</taxon>
        <taxon>Endopterygota</taxon>
        <taxon>Hymenoptera</taxon>
        <taxon>Apocrita</taxon>
        <taxon>Aculeata</taxon>
        <taxon>Formicoidea</taxon>
        <taxon>Formicidae</taxon>
        <taxon>Myrmicinae</taxon>
        <taxon>Trachymyrmex</taxon>
    </lineage>
</organism>
<evidence type="ECO:0000313" key="2">
    <source>
        <dbReference type="Proteomes" id="UP000078541"/>
    </source>
</evidence>
<proteinExistence type="predicted"/>
<dbReference type="EMBL" id="KQ981410">
    <property type="protein sequence ID" value="KYN41920.1"/>
    <property type="molecule type" value="Genomic_DNA"/>
</dbReference>
<evidence type="ECO:0000313" key="1">
    <source>
        <dbReference type="EMBL" id="KYN41920.1"/>
    </source>
</evidence>
<name>A0A151K044_9HYME</name>
<sequence>MLVCTCTQPHIFLLFFIRIKRRSAAITITTARVNSRTARADADRGHLWSSPSFVQQVMYLPIAYVGNALMNFSRVYNILRDQCNIYSDKCVEKERSDLFVKANLRAQLYSVQLYSCVFFIIISFPSISHNERYDEQSAIVCPFDLIKIIHVPEINYYSSRHSCTTILLFFITRLHPYVIFIIRSSRQGIRSKSQVHAQLRKWQPALAVGGSREIVATVLGGQSSNFVQTLLAPHSCAFLFSFFLFCVLLGSCHEETVLAIIGACRHRVLVIHATHFRLQHSVISRDPGPVQPVVEFAEHGREISSEAILSEPCSFTLIRRATLCTSGAHFIQSLVNCTTKIKNGSVHGLLYFFCNSGSSFSEDEKIVKLKL</sequence>
<reference evidence="1 2" key="1">
    <citation type="submission" date="2016-03" db="EMBL/GenBank/DDBJ databases">
        <title>Trachymyrmex septentrionalis WGS genome.</title>
        <authorList>
            <person name="Nygaard S."/>
            <person name="Hu H."/>
            <person name="Boomsma J."/>
            <person name="Zhang G."/>
        </authorList>
    </citation>
    <scope>NUCLEOTIDE SEQUENCE [LARGE SCALE GENOMIC DNA]</scope>
    <source>
        <strain evidence="1">Tsep2-gDNA-1</strain>
        <tissue evidence="1">Whole body</tissue>
    </source>
</reference>
<protein>
    <submittedName>
        <fullName evidence="1">Uncharacterized protein</fullName>
    </submittedName>
</protein>
<gene>
    <name evidence="1" type="ORF">ALC56_03679</name>
</gene>
<keyword evidence="2" id="KW-1185">Reference proteome</keyword>
<dbReference type="Proteomes" id="UP000078541">
    <property type="component" value="Unassembled WGS sequence"/>
</dbReference>